<keyword evidence="3" id="KW-1185">Reference proteome</keyword>
<feature type="region of interest" description="Disordered" evidence="1">
    <location>
        <begin position="81"/>
        <end position="104"/>
    </location>
</feature>
<organism evidence="2 3">
    <name type="scientific">Clonostachys rhizophaga</name>
    <dbReference type="NCBI Taxonomy" id="160324"/>
    <lineage>
        <taxon>Eukaryota</taxon>
        <taxon>Fungi</taxon>
        <taxon>Dikarya</taxon>
        <taxon>Ascomycota</taxon>
        <taxon>Pezizomycotina</taxon>
        <taxon>Sordariomycetes</taxon>
        <taxon>Hypocreomycetidae</taxon>
        <taxon>Hypocreales</taxon>
        <taxon>Bionectriaceae</taxon>
        <taxon>Clonostachys</taxon>
    </lineage>
</organism>
<evidence type="ECO:0000313" key="2">
    <source>
        <dbReference type="EMBL" id="CAH0022790.1"/>
    </source>
</evidence>
<name>A0A9N9VEZ1_9HYPO</name>
<accession>A0A9N9VEZ1</accession>
<evidence type="ECO:0000256" key="1">
    <source>
        <dbReference type="SAM" id="MobiDB-lite"/>
    </source>
</evidence>
<sequence>MAHVITYMQTANASFDASSSASFDASFTDDWLKAATTTRILQARISWTYLDRFNMPSRHFASDPSMRRSALAFTTTTCEGAPEAHQPDIKNGTISEDMGKTLKY</sequence>
<dbReference type="Proteomes" id="UP000696573">
    <property type="component" value="Unassembled WGS sequence"/>
</dbReference>
<proteinExistence type="predicted"/>
<evidence type="ECO:0000313" key="3">
    <source>
        <dbReference type="Proteomes" id="UP000696573"/>
    </source>
</evidence>
<reference evidence="2" key="1">
    <citation type="submission" date="2021-10" db="EMBL/GenBank/DDBJ databases">
        <authorList>
            <person name="Piombo E."/>
        </authorList>
    </citation>
    <scope>NUCLEOTIDE SEQUENCE</scope>
</reference>
<gene>
    <name evidence="2" type="ORF">CRHIZ90672A_00015137</name>
</gene>
<comment type="caution">
    <text evidence="2">The sequence shown here is derived from an EMBL/GenBank/DDBJ whole genome shotgun (WGS) entry which is preliminary data.</text>
</comment>
<dbReference type="AlphaFoldDB" id="A0A9N9VEZ1"/>
<protein>
    <submittedName>
        <fullName evidence="2">Uncharacterized protein</fullName>
    </submittedName>
</protein>
<dbReference type="EMBL" id="CABFNQ020000687">
    <property type="protein sequence ID" value="CAH0022790.1"/>
    <property type="molecule type" value="Genomic_DNA"/>
</dbReference>